<keyword evidence="7" id="KW-0472">Membrane</keyword>
<evidence type="ECO:0000313" key="15">
    <source>
        <dbReference type="EMBL" id="AKV83062.1"/>
    </source>
</evidence>
<evidence type="ECO:0000256" key="1">
    <source>
        <dbReference type="ARBA" id="ARBA00004202"/>
    </source>
</evidence>
<dbReference type="EMBL" id="CP012173">
    <property type="protein sequence ID" value="AKV76323.1"/>
    <property type="molecule type" value="Genomic_DNA"/>
</dbReference>
<dbReference type="EMBL" id="CP012175">
    <property type="protein sequence ID" value="AKV80819.1"/>
    <property type="molecule type" value="Genomic_DNA"/>
</dbReference>
<reference evidence="10 16" key="1">
    <citation type="journal article" date="2014" name="J. Bacteriol.">
        <title>Role of an Archaeal PitA Transporter in the Copper and Arsenic Resistance of Metallosphaera sedula, an Extreme Thermoacidophile.</title>
        <authorList>
            <person name="McCarthy S."/>
            <person name="Ai C."/>
            <person name="Wheaton G."/>
            <person name="Tevatia R."/>
            <person name="Eckrich V."/>
            <person name="Kelly R."/>
            <person name="Blum P."/>
        </authorList>
    </citation>
    <scope>NUCLEOTIDE SEQUENCE [LARGE SCALE GENOMIC DNA]</scope>
    <source>
        <strain evidence="10 16">CuR1</strain>
    </source>
</reference>
<evidence type="ECO:0000313" key="16">
    <source>
        <dbReference type="Proteomes" id="UP000029084"/>
    </source>
</evidence>
<dbReference type="InterPro" id="IPR027417">
    <property type="entry name" value="P-loop_NTPase"/>
</dbReference>
<dbReference type="InterPro" id="IPR015856">
    <property type="entry name" value="ABC_transpr_CbiO/EcfA_su"/>
</dbReference>
<comment type="subcellular location">
    <subcellularLocation>
        <location evidence="1">Cell membrane</location>
        <topology evidence="1">Peripheral membrane protein</topology>
    </subcellularLocation>
</comment>
<dbReference type="PROSITE" id="PS00211">
    <property type="entry name" value="ABC_TRANSPORTER_1"/>
    <property type="match status" value="1"/>
</dbReference>
<keyword evidence="3" id="KW-1003">Cell membrane</keyword>
<evidence type="ECO:0000313" key="20">
    <source>
        <dbReference type="Proteomes" id="UP000062475"/>
    </source>
</evidence>
<dbReference type="AlphaFoldDB" id="A0A088E424"/>
<dbReference type="CDD" id="cd03225">
    <property type="entry name" value="ABC_cobalt_CbiO_domain1"/>
    <property type="match status" value="2"/>
</dbReference>
<dbReference type="PATRIC" id="fig|43687.5.peg.1072"/>
<evidence type="ECO:0000313" key="12">
    <source>
        <dbReference type="EMBL" id="AKV76323.1"/>
    </source>
</evidence>
<evidence type="ECO:0000256" key="2">
    <source>
        <dbReference type="ARBA" id="ARBA00022448"/>
    </source>
</evidence>
<evidence type="ECO:0000313" key="19">
    <source>
        <dbReference type="Proteomes" id="UP000062398"/>
    </source>
</evidence>
<dbReference type="Proteomes" id="UP000062398">
    <property type="component" value="Chromosome"/>
</dbReference>
<dbReference type="EMBL" id="CP012176">
    <property type="protein sequence ID" value="AKV83062.1"/>
    <property type="molecule type" value="Genomic_DNA"/>
</dbReference>
<reference evidence="18 19" key="2">
    <citation type="journal article" date="2015" name="Genome Announc.">
        <title>Complete Genome Sequences of Evolved Arsenate-Resistant Metallosphaera sedula Strains.</title>
        <authorList>
            <person name="Ai C."/>
            <person name="McCarthy S."/>
            <person name="Schackwitz W."/>
            <person name="Martin J."/>
            <person name="Lipzen A."/>
            <person name="Blum P."/>
        </authorList>
    </citation>
    <scope>NUCLEOTIDE SEQUENCE [LARGE SCALE GENOMIC DNA]</scope>
    <source>
        <strain evidence="13 19">ARS120-1</strain>
        <strain evidence="14 18">ARS120-2</strain>
        <strain evidence="11 21">ARS50-1</strain>
        <strain evidence="12 20">ARS50-2</strain>
    </source>
</reference>
<dbReference type="EMBL" id="CP008822">
    <property type="protein sequence ID" value="AIM27184.1"/>
    <property type="molecule type" value="Genomic_DNA"/>
</dbReference>
<dbReference type="Proteomes" id="UP000061362">
    <property type="component" value="Chromosome"/>
</dbReference>
<evidence type="ECO:0000259" key="9">
    <source>
        <dbReference type="PROSITE" id="PS50893"/>
    </source>
</evidence>
<evidence type="ECO:0000313" key="14">
    <source>
        <dbReference type="EMBL" id="AKV80819.1"/>
    </source>
</evidence>
<dbReference type="RefSeq" id="WP_012020985.1">
    <property type="nucleotide sequence ID" value="NZ_CP008822.1"/>
</dbReference>
<evidence type="ECO:0000256" key="3">
    <source>
        <dbReference type="ARBA" id="ARBA00022475"/>
    </source>
</evidence>
<dbReference type="InterPro" id="IPR003593">
    <property type="entry name" value="AAA+_ATPase"/>
</dbReference>
<evidence type="ECO:0000313" key="21">
    <source>
        <dbReference type="Proteomes" id="UP000068832"/>
    </source>
</evidence>
<evidence type="ECO:0000313" key="10">
    <source>
        <dbReference type="EMBL" id="AIM27184.1"/>
    </source>
</evidence>
<keyword evidence="4" id="KW-0547">Nucleotide-binding</keyword>
<keyword evidence="5 11" id="KW-0067">ATP-binding</keyword>
<evidence type="ECO:0000313" key="18">
    <source>
        <dbReference type="Proteomes" id="UP000061362"/>
    </source>
</evidence>
<proteinExistence type="predicted"/>
<comment type="function">
    <text evidence="8">Probably part of an ABC transporter complex. Responsible for energy coupling to the transport system.</text>
</comment>
<dbReference type="Gene3D" id="3.40.50.300">
    <property type="entry name" value="P-loop containing nucleotide triphosphate hydrolases"/>
    <property type="match status" value="2"/>
</dbReference>
<keyword evidence="6" id="KW-1278">Translocase</keyword>
<organism evidence="10 16">
    <name type="scientific">Metallosphaera sedula</name>
    <dbReference type="NCBI Taxonomy" id="43687"/>
    <lineage>
        <taxon>Archaea</taxon>
        <taxon>Thermoproteota</taxon>
        <taxon>Thermoprotei</taxon>
        <taxon>Sulfolobales</taxon>
        <taxon>Sulfolobaceae</taxon>
        <taxon>Metallosphaera</taxon>
    </lineage>
</organism>
<dbReference type="InterPro" id="IPR017871">
    <property type="entry name" value="ABC_transporter-like_CS"/>
</dbReference>
<dbReference type="EMBL" id="CP012172">
    <property type="protein sequence ID" value="AKV74083.1"/>
    <property type="molecule type" value="Genomic_DNA"/>
</dbReference>
<dbReference type="GeneID" id="91755503"/>
<dbReference type="PANTHER" id="PTHR43553">
    <property type="entry name" value="HEAVY METAL TRANSPORTER"/>
    <property type="match status" value="1"/>
</dbReference>
<accession>A0A088E424</accession>
<evidence type="ECO:0000313" key="17">
    <source>
        <dbReference type="Proteomes" id="UP000056255"/>
    </source>
</evidence>
<dbReference type="Proteomes" id="UP000062475">
    <property type="component" value="Chromosome"/>
</dbReference>
<sequence length="512" mass="57248">MFVRIRDLKVTYLGRGRPSLQVDSLDIKEGESVLVLGKSGSGKSTLVSSLNGVIPNLISAKVEGEITVFGRDPRKTPVHEMAKLVGTLLQDPEAQVFHHLVRDEIAFGPENFALPREEILSRVEESARVTGVSHLMMRETSSLSGGELQRTVLASVLALRPRALILDEPTSSIDPQGTAEILGLLRSLRNSGVSMIIVEHKVERVLPYVDRVILVDGGRVALNVEKARLMEHVDLLTRAGVEVPEYYLHMKRYGVTRDSLSTYRRSPIPRVRGGSISLFARVKVWTKEGKVLVDTEIQLRKGEIVALMGRNGAGKTTLLKAIMGLLDTKLRSEVHLVVSGKDISRSRYYERGSYVAYLPQNFDVMFVRRTVEDEIKASSNDPEQYLKLFSLNQVRKEDPLTLSFGQRRRVAMASILGRGQRVVLMDEPTSGQDWYHRENLGKELRELGKRGISTLVVTHDSRFVDKFCDRVIVMDQGRIVTEGTPEEVFRVGIVTPPTEYLVEAGTWNPLEG</sequence>
<dbReference type="Proteomes" id="UP000029084">
    <property type="component" value="Chromosome"/>
</dbReference>
<dbReference type="OrthoDB" id="35850at2157"/>
<dbReference type="SMART" id="SM00382">
    <property type="entry name" value="AAA"/>
    <property type="match status" value="2"/>
</dbReference>
<dbReference type="GO" id="GO:0042626">
    <property type="term" value="F:ATPase-coupled transmembrane transporter activity"/>
    <property type="evidence" value="ECO:0007669"/>
    <property type="project" value="TreeGrafter"/>
</dbReference>
<keyword evidence="2" id="KW-0813">Transport</keyword>
<dbReference type="Pfam" id="PF00005">
    <property type="entry name" value="ABC_tran"/>
    <property type="match status" value="2"/>
</dbReference>
<dbReference type="PROSITE" id="PS50893">
    <property type="entry name" value="ABC_TRANSPORTER_2"/>
    <property type="match status" value="2"/>
</dbReference>
<evidence type="ECO:0000256" key="5">
    <source>
        <dbReference type="ARBA" id="ARBA00022840"/>
    </source>
</evidence>
<dbReference type="OMA" id="EACDHVL"/>
<evidence type="ECO:0000256" key="8">
    <source>
        <dbReference type="ARBA" id="ARBA00025157"/>
    </source>
</evidence>
<dbReference type="GO" id="GO:0005524">
    <property type="term" value="F:ATP binding"/>
    <property type="evidence" value="ECO:0007669"/>
    <property type="project" value="UniProtKB-KW"/>
</dbReference>
<evidence type="ECO:0000313" key="13">
    <source>
        <dbReference type="EMBL" id="AKV78574.1"/>
    </source>
</evidence>
<dbReference type="EMBL" id="CP012174">
    <property type="protein sequence ID" value="AKV78574.1"/>
    <property type="molecule type" value="Genomic_DNA"/>
</dbReference>
<feature type="domain" description="ABC transporter" evidence="9">
    <location>
        <begin position="271"/>
        <end position="501"/>
    </location>
</feature>
<reference evidence="15 17" key="3">
    <citation type="submission" date="2015-07" db="EMBL/GenBank/DDBJ databases">
        <title>Physiological, transcriptional responses and genome re-sequencing of acid resistant extremely thermoacidophilic Metallosphaera sedula SARC-M1.</title>
        <authorList>
            <person name="Ai C."/>
            <person name="McCarthy S."/>
            <person name="Eckrich V."/>
            <person name="Rudrappa D."/>
            <person name="Qiu G."/>
            <person name="Blum P."/>
        </authorList>
    </citation>
    <scope>NUCLEOTIDE SEQUENCE [LARGE SCALE GENOMIC DNA]</scope>
    <source>
        <strain evidence="15 17">SARC-M1</strain>
    </source>
</reference>
<dbReference type="InterPro" id="IPR003439">
    <property type="entry name" value="ABC_transporter-like_ATP-bd"/>
</dbReference>
<evidence type="ECO:0000256" key="7">
    <source>
        <dbReference type="ARBA" id="ARBA00023136"/>
    </source>
</evidence>
<dbReference type="Proteomes" id="UP000068832">
    <property type="component" value="Chromosome"/>
</dbReference>
<dbReference type="Proteomes" id="UP000056255">
    <property type="component" value="Chromosome"/>
</dbReference>
<dbReference type="GO" id="GO:0016887">
    <property type="term" value="F:ATP hydrolysis activity"/>
    <property type="evidence" value="ECO:0007669"/>
    <property type="project" value="InterPro"/>
</dbReference>
<protein>
    <submittedName>
        <fullName evidence="10">ABC transporter related protein</fullName>
    </submittedName>
    <submittedName>
        <fullName evidence="11">Cobalt ABC transporter ATP-binding protein</fullName>
    </submittedName>
</protein>
<dbReference type="InterPro" id="IPR050095">
    <property type="entry name" value="ECF_ABC_transporter_ATP-bd"/>
</dbReference>
<dbReference type="PANTHER" id="PTHR43553:SF27">
    <property type="entry name" value="ENERGY-COUPLING FACTOR TRANSPORTER ATP-BINDING PROTEIN ECFA2"/>
    <property type="match status" value="1"/>
</dbReference>
<evidence type="ECO:0000256" key="4">
    <source>
        <dbReference type="ARBA" id="ARBA00022741"/>
    </source>
</evidence>
<evidence type="ECO:0000313" key="11">
    <source>
        <dbReference type="EMBL" id="AKV74083.1"/>
    </source>
</evidence>
<feature type="domain" description="ABC transporter" evidence="9">
    <location>
        <begin position="3"/>
        <end position="242"/>
    </location>
</feature>
<evidence type="ECO:0000256" key="6">
    <source>
        <dbReference type="ARBA" id="ARBA00022967"/>
    </source>
</evidence>
<dbReference type="SUPFAM" id="SSF52540">
    <property type="entry name" value="P-loop containing nucleoside triphosphate hydrolases"/>
    <property type="match status" value="2"/>
</dbReference>
<dbReference type="GO" id="GO:0043190">
    <property type="term" value="C:ATP-binding cassette (ABC) transporter complex"/>
    <property type="evidence" value="ECO:0007669"/>
    <property type="project" value="TreeGrafter"/>
</dbReference>
<name>A0A088E424_9CREN</name>
<gene>
    <name evidence="10" type="ORF">HA72_1033</name>
    <name evidence="11" type="ORF">MsedA_1047</name>
    <name evidence="12" type="ORF">MsedB_1049</name>
    <name evidence="13" type="ORF">MsedC_1047</name>
    <name evidence="14" type="ORF">MsedD_1048</name>
    <name evidence="15" type="ORF">MsedE_1048</name>
</gene>